<feature type="compositionally biased region" description="Basic and acidic residues" evidence="1">
    <location>
        <begin position="101"/>
        <end position="112"/>
    </location>
</feature>
<feature type="compositionally biased region" description="Polar residues" evidence="1">
    <location>
        <begin position="585"/>
        <end position="597"/>
    </location>
</feature>
<feature type="region of interest" description="Disordered" evidence="1">
    <location>
        <begin position="657"/>
        <end position="775"/>
    </location>
</feature>
<dbReference type="OrthoDB" id="3268641at2759"/>
<feature type="compositionally biased region" description="Polar residues" evidence="1">
    <location>
        <begin position="617"/>
        <end position="633"/>
    </location>
</feature>
<dbReference type="EMBL" id="KN838648">
    <property type="protein sequence ID" value="KIJ99383.1"/>
    <property type="molecule type" value="Genomic_DNA"/>
</dbReference>
<gene>
    <name evidence="2" type="ORF">K443DRAFT_174294</name>
</gene>
<sequence>MRRFVSVFVSKRDKSDSPVQENTNQIFSSPVSLPARSPSSTFSTPPLSTASDPPHSSASSSGSTTASIQTPDDDAHLVFPSTSIKPSWKSWIGGKRSSYSRHVDSKGKERNRNLPQWEPSITPSLQLPPLGNRATKRIVAADESLIPSASDLISFPDQVPVTHRTPPSPALARKNLVVLVKNSLAPPLPISPFVQHSLGPIYPRSSNQPRVLPRRLPMSAVMMKKRLLTRLEDSSFIFPSSEESFLHYFNSRPTSSEVSLQRTLTFDTSYPERTTRIFRSSPGLRRWISRPCFEDRFVVFVPEGNDVKCRAVSGPSLAIAALEYSEYLDVLVDPDFDQAPRQETTLDEPWSSPAELSPSASVSDSPLLTAPTHTRNSYTTAPSPLRNEHNPPVATTELIPSEETVQPKRKIPSISAVKRVVRFAEDDSDDEIPLHIVRMKKKREGKAKFLRREQLKRAREEADEKRRLEEEALERDRLRLAKEGEKRERERRLFAEELAATRMRREFQRAGGSSSQSNSSSSLFVPSPSSTSIKDSERNRLRDSGSYSSKSTYGAHPRGEASDPGYITISTSRNHNIGHRPRSRPPSTYSAHTQSSSDEARHSGGSRRNSVAAVAPGSSSRAYQTWSGSSQSLHRVPPVPQVPDYVNDMPLLPPAAPFMKHGYSRQPVSPVPSDSSKSRRGTSNSSTQRASQLPRRQSASSAQSDHQPFASTPSSPRRSSQSKRGESRPPDTPSGHNTSGRPQPTPSLSYPQLPHGHQYIQPPNPWTALPSRTGQLPTMMPMSPLTHVGFQGMSQGRGNGVVDAHGRRHTLIS</sequence>
<protein>
    <submittedName>
        <fullName evidence="2">Uncharacterized protein</fullName>
    </submittedName>
</protein>
<dbReference type="STRING" id="1095629.A0A0C9XCV6"/>
<organism evidence="2 3">
    <name type="scientific">Laccaria amethystina LaAM-08-1</name>
    <dbReference type="NCBI Taxonomy" id="1095629"/>
    <lineage>
        <taxon>Eukaryota</taxon>
        <taxon>Fungi</taxon>
        <taxon>Dikarya</taxon>
        <taxon>Basidiomycota</taxon>
        <taxon>Agaricomycotina</taxon>
        <taxon>Agaricomycetes</taxon>
        <taxon>Agaricomycetidae</taxon>
        <taxon>Agaricales</taxon>
        <taxon>Agaricineae</taxon>
        <taxon>Hydnangiaceae</taxon>
        <taxon>Laccaria</taxon>
    </lineage>
</organism>
<evidence type="ECO:0000256" key="1">
    <source>
        <dbReference type="SAM" id="MobiDB-lite"/>
    </source>
</evidence>
<reference evidence="3" key="2">
    <citation type="submission" date="2015-01" db="EMBL/GenBank/DDBJ databases">
        <title>Evolutionary Origins and Diversification of the Mycorrhizal Mutualists.</title>
        <authorList>
            <consortium name="DOE Joint Genome Institute"/>
            <consortium name="Mycorrhizal Genomics Consortium"/>
            <person name="Kohler A."/>
            <person name="Kuo A."/>
            <person name="Nagy L.G."/>
            <person name="Floudas D."/>
            <person name="Copeland A."/>
            <person name="Barry K.W."/>
            <person name="Cichocki N."/>
            <person name="Veneault-Fourrey C."/>
            <person name="LaButti K."/>
            <person name="Lindquist E.A."/>
            <person name="Lipzen A."/>
            <person name="Lundell T."/>
            <person name="Morin E."/>
            <person name="Murat C."/>
            <person name="Riley R."/>
            <person name="Ohm R."/>
            <person name="Sun H."/>
            <person name="Tunlid A."/>
            <person name="Henrissat B."/>
            <person name="Grigoriev I.V."/>
            <person name="Hibbett D.S."/>
            <person name="Martin F."/>
        </authorList>
    </citation>
    <scope>NUCLEOTIDE SEQUENCE [LARGE SCALE GENOMIC DNA]</scope>
    <source>
        <strain evidence="3">LaAM-08-1</strain>
    </source>
</reference>
<feature type="compositionally biased region" description="Polar residues" evidence="1">
    <location>
        <begin position="688"/>
        <end position="710"/>
    </location>
</feature>
<feature type="region of interest" description="Disordered" evidence="1">
    <location>
        <begin position="453"/>
        <end position="641"/>
    </location>
</feature>
<keyword evidence="3" id="KW-1185">Reference proteome</keyword>
<evidence type="ECO:0000313" key="3">
    <source>
        <dbReference type="Proteomes" id="UP000054477"/>
    </source>
</evidence>
<feature type="compositionally biased region" description="Low complexity" evidence="1">
    <location>
        <begin position="37"/>
        <end position="67"/>
    </location>
</feature>
<feature type="region of interest" description="Disordered" evidence="1">
    <location>
        <begin position="342"/>
        <end position="392"/>
    </location>
</feature>
<accession>A0A0C9XCV6</accession>
<feature type="compositionally biased region" description="Low complexity" evidence="1">
    <location>
        <begin position="513"/>
        <end position="532"/>
    </location>
</feature>
<feature type="region of interest" description="Disordered" evidence="1">
    <location>
        <begin position="1"/>
        <end position="79"/>
    </location>
</feature>
<proteinExistence type="predicted"/>
<feature type="compositionally biased region" description="Basic and acidic residues" evidence="1">
    <location>
        <begin position="534"/>
        <end position="543"/>
    </location>
</feature>
<name>A0A0C9XCV6_9AGAR</name>
<feature type="region of interest" description="Disordered" evidence="1">
    <location>
        <begin position="92"/>
        <end position="123"/>
    </location>
</feature>
<feature type="compositionally biased region" description="Polar residues" evidence="1">
    <location>
        <begin position="17"/>
        <end position="31"/>
    </location>
</feature>
<reference evidence="2 3" key="1">
    <citation type="submission" date="2014-04" db="EMBL/GenBank/DDBJ databases">
        <authorList>
            <consortium name="DOE Joint Genome Institute"/>
            <person name="Kuo A."/>
            <person name="Kohler A."/>
            <person name="Nagy L.G."/>
            <person name="Floudas D."/>
            <person name="Copeland A."/>
            <person name="Barry K.W."/>
            <person name="Cichocki N."/>
            <person name="Veneault-Fourrey C."/>
            <person name="LaButti K."/>
            <person name="Lindquist E.A."/>
            <person name="Lipzen A."/>
            <person name="Lundell T."/>
            <person name="Morin E."/>
            <person name="Murat C."/>
            <person name="Sun H."/>
            <person name="Tunlid A."/>
            <person name="Henrissat B."/>
            <person name="Grigoriev I.V."/>
            <person name="Hibbett D.S."/>
            <person name="Martin F."/>
            <person name="Nordberg H.P."/>
            <person name="Cantor M.N."/>
            <person name="Hua S.X."/>
        </authorList>
    </citation>
    <scope>NUCLEOTIDE SEQUENCE [LARGE SCALE GENOMIC DNA]</scope>
    <source>
        <strain evidence="2 3">LaAM-08-1</strain>
    </source>
</reference>
<dbReference type="AlphaFoldDB" id="A0A0C9XCV6"/>
<feature type="compositionally biased region" description="Basic and acidic residues" evidence="1">
    <location>
        <begin position="453"/>
        <end position="495"/>
    </location>
</feature>
<feature type="compositionally biased region" description="Polar residues" evidence="1">
    <location>
        <begin position="734"/>
        <end position="750"/>
    </location>
</feature>
<evidence type="ECO:0000313" key="2">
    <source>
        <dbReference type="EMBL" id="KIJ99383.1"/>
    </source>
</evidence>
<feature type="compositionally biased region" description="Low complexity" evidence="1">
    <location>
        <begin position="664"/>
        <end position="687"/>
    </location>
</feature>
<feature type="compositionally biased region" description="Polar residues" evidence="1">
    <location>
        <begin position="358"/>
        <end position="382"/>
    </location>
</feature>
<dbReference type="HOGENOM" id="CLU_016661_0_0_1"/>
<dbReference type="Proteomes" id="UP000054477">
    <property type="component" value="Unassembled WGS sequence"/>
</dbReference>